<dbReference type="Proteomes" id="UP000283077">
    <property type="component" value="Unassembled WGS sequence"/>
</dbReference>
<reference evidence="3 4" key="1">
    <citation type="submission" date="2019-01" db="EMBL/GenBank/DDBJ databases">
        <authorList>
            <person name="Chen W.-M."/>
        </authorList>
    </citation>
    <scope>NUCLEOTIDE SEQUENCE [LARGE SCALE GENOMIC DNA]</scope>
    <source>
        <strain evidence="3 4">KYPC3</strain>
    </source>
</reference>
<gene>
    <name evidence="3" type="ORF">EOE67_15830</name>
</gene>
<evidence type="ECO:0000313" key="3">
    <source>
        <dbReference type="EMBL" id="RVU34336.1"/>
    </source>
</evidence>
<feature type="domain" description="DUF3322" evidence="2">
    <location>
        <begin position="6"/>
        <end position="199"/>
    </location>
</feature>
<feature type="domain" description="Wadjet protein JetD C-terminal" evidence="1">
    <location>
        <begin position="224"/>
        <end position="403"/>
    </location>
</feature>
<comment type="caution">
    <text evidence="3">The sequence shown here is derived from an EMBL/GenBank/DDBJ whole genome shotgun (WGS) entry which is preliminary data.</text>
</comment>
<name>A0A437QIS6_9GAMM</name>
<dbReference type="RefSeq" id="WP_127700308.1">
    <property type="nucleotide sequence ID" value="NZ_SACS01000019.1"/>
</dbReference>
<dbReference type="AlphaFoldDB" id="A0A437QIS6"/>
<dbReference type="InterPro" id="IPR024537">
    <property type="entry name" value="DUF3322"/>
</dbReference>
<evidence type="ECO:0000259" key="1">
    <source>
        <dbReference type="Pfam" id="PF09983"/>
    </source>
</evidence>
<dbReference type="InterPro" id="IPR014544">
    <property type="entry name" value="UCP028408"/>
</dbReference>
<dbReference type="Pfam" id="PF09983">
    <property type="entry name" value="JetD_C"/>
    <property type="match status" value="1"/>
</dbReference>
<dbReference type="OrthoDB" id="322908at2"/>
<keyword evidence="4" id="KW-1185">Reference proteome</keyword>
<sequence>MFSLKALQQKVQKKWQSGWFHQAWLLQLLADPNPVQPAALPFRLPFGRLSDKQLLHDFAMLQDELRQLRAAISAMNDVQLEEQDFQFAKMGSQRLPVALVFASYDSIARFVAELRPWRQFMQDCQLIHHELPQLQPWLEQSPNVAAVLRYPGKWPQLLAVCRYFLARPRPDLYLRQLDIPAVDTKFIEQHQSLIACLLDVCLPHDAIDDTVALRDERGFERRFGLRYPEPMIRFRLLDPMLSHDLAGLTDLALPLSDFSKLDLLLDRVFITENKINGLAFPAQNNAMVIFGLGYGIQSLKQVAWLATCQIWYWGDIDSHGFAMLSQLRSYFPKTQSLLMDETTLLECRLLWGTEPASGRHKAKELPCLTVAEQQLFGQLQTDYWAQALRLEQERVPFSLLLEKLAGI</sequence>
<dbReference type="Pfam" id="PF11795">
    <property type="entry name" value="DUF3322"/>
    <property type="match status" value="1"/>
</dbReference>
<dbReference type="InterPro" id="IPR024534">
    <property type="entry name" value="JetD_C"/>
</dbReference>
<protein>
    <recommendedName>
        <fullName evidence="5">DUF3322 and DUF2220 domain-containing protein</fullName>
    </recommendedName>
</protein>
<accession>A0A437QIS6</accession>
<evidence type="ECO:0000313" key="4">
    <source>
        <dbReference type="Proteomes" id="UP000283077"/>
    </source>
</evidence>
<evidence type="ECO:0008006" key="5">
    <source>
        <dbReference type="Google" id="ProtNLM"/>
    </source>
</evidence>
<proteinExistence type="predicted"/>
<dbReference type="PIRSF" id="PIRSF028408">
    <property type="entry name" value="UCP028408"/>
    <property type="match status" value="1"/>
</dbReference>
<organism evidence="3 4">
    <name type="scientific">Rheinheimera riviphila</name>
    <dbReference type="NCBI Taxonomy" id="1834037"/>
    <lineage>
        <taxon>Bacteria</taxon>
        <taxon>Pseudomonadati</taxon>
        <taxon>Pseudomonadota</taxon>
        <taxon>Gammaproteobacteria</taxon>
        <taxon>Chromatiales</taxon>
        <taxon>Chromatiaceae</taxon>
        <taxon>Rheinheimera</taxon>
    </lineage>
</organism>
<dbReference type="EMBL" id="SACS01000019">
    <property type="protein sequence ID" value="RVU34336.1"/>
    <property type="molecule type" value="Genomic_DNA"/>
</dbReference>
<evidence type="ECO:0000259" key="2">
    <source>
        <dbReference type="Pfam" id="PF11795"/>
    </source>
</evidence>